<comment type="caution">
    <text evidence="2">The sequence shown here is derived from an EMBL/GenBank/DDBJ whole genome shotgun (WGS) entry which is preliminary data.</text>
</comment>
<name>A0AA90S7W2_9ACTN</name>
<organism evidence="2 3">
    <name type="scientific">Tsukamurella strandjordii</name>
    <dbReference type="NCBI Taxonomy" id="147577"/>
    <lineage>
        <taxon>Bacteria</taxon>
        <taxon>Bacillati</taxon>
        <taxon>Actinomycetota</taxon>
        <taxon>Actinomycetes</taxon>
        <taxon>Mycobacteriales</taxon>
        <taxon>Tsukamurellaceae</taxon>
        <taxon>Tsukamurella</taxon>
    </lineage>
</organism>
<sequence>MRTFIQSLSVAALAATALVAGTGMAAATPDDYDYKKGSRGAACAYADGTLGLDVDAGFVIACQGGVWNTPKSS</sequence>
<evidence type="ECO:0000313" key="2">
    <source>
        <dbReference type="EMBL" id="MDP0398015.1"/>
    </source>
</evidence>
<gene>
    <name evidence="2" type="ORF">Q7X28_08755</name>
</gene>
<dbReference type="AlphaFoldDB" id="A0AA90S7W2"/>
<protein>
    <submittedName>
        <fullName evidence="2">Uncharacterized protein</fullName>
    </submittedName>
</protein>
<dbReference type="RefSeq" id="WP_220658014.1">
    <property type="nucleotide sequence ID" value="NZ_BAAAII010000004.1"/>
</dbReference>
<evidence type="ECO:0000256" key="1">
    <source>
        <dbReference type="SAM" id="SignalP"/>
    </source>
</evidence>
<feature type="signal peptide" evidence="1">
    <location>
        <begin position="1"/>
        <end position="25"/>
    </location>
</feature>
<proteinExistence type="predicted"/>
<feature type="chain" id="PRO_5041692027" evidence="1">
    <location>
        <begin position="26"/>
        <end position="73"/>
    </location>
</feature>
<keyword evidence="3" id="KW-1185">Reference proteome</keyword>
<accession>A0AA90S7W2</accession>
<dbReference type="Proteomes" id="UP001178281">
    <property type="component" value="Unassembled WGS sequence"/>
</dbReference>
<reference evidence="2" key="1">
    <citation type="submission" date="2023-08" db="EMBL/GenBank/DDBJ databases">
        <title>The draft genome of Tsukamurella strandjordii strain 050030.</title>
        <authorList>
            <person name="Zhao F."/>
            <person name="Feng Y."/>
            <person name="Zong Z."/>
        </authorList>
    </citation>
    <scope>NUCLEOTIDE SEQUENCE</scope>
    <source>
        <strain evidence="2">050030</strain>
    </source>
</reference>
<dbReference type="EMBL" id="JAUTIX010000003">
    <property type="protein sequence ID" value="MDP0398015.1"/>
    <property type="molecule type" value="Genomic_DNA"/>
</dbReference>
<evidence type="ECO:0000313" key="3">
    <source>
        <dbReference type="Proteomes" id="UP001178281"/>
    </source>
</evidence>
<keyword evidence="1" id="KW-0732">Signal</keyword>